<dbReference type="EMBL" id="MGDD01000071">
    <property type="protein sequence ID" value="OGL47498.1"/>
    <property type="molecule type" value="Genomic_DNA"/>
</dbReference>
<dbReference type="SMART" id="SM01235">
    <property type="entry name" value="Haem_bd"/>
    <property type="match status" value="1"/>
</dbReference>
<gene>
    <name evidence="3" type="ORF">A2161_11930</name>
</gene>
<keyword evidence="1" id="KW-0812">Transmembrane</keyword>
<reference evidence="3 4" key="1">
    <citation type="journal article" date="2016" name="Nat. Commun.">
        <title>Thousands of microbial genomes shed light on interconnected biogeochemical processes in an aquifer system.</title>
        <authorList>
            <person name="Anantharaman K."/>
            <person name="Brown C.T."/>
            <person name="Hug L.A."/>
            <person name="Sharon I."/>
            <person name="Castelle C.J."/>
            <person name="Probst A.J."/>
            <person name="Thomas B.C."/>
            <person name="Singh A."/>
            <person name="Wilkins M.J."/>
            <person name="Karaoz U."/>
            <person name="Brodie E.L."/>
            <person name="Williams K.H."/>
            <person name="Hubbard S.S."/>
            <person name="Banfield J.F."/>
        </authorList>
    </citation>
    <scope>NUCLEOTIDE SEQUENCE [LARGE SCALE GENOMIC DNA]</scope>
</reference>
<evidence type="ECO:0000313" key="3">
    <source>
        <dbReference type="EMBL" id="OGL47498.1"/>
    </source>
</evidence>
<protein>
    <recommendedName>
        <fullName evidence="2">Haem-binding domain-containing protein</fullName>
    </recommendedName>
</protein>
<feature type="domain" description="Haem-binding" evidence="2">
    <location>
        <begin position="13"/>
        <end position="144"/>
    </location>
</feature>
<feature type="transmembrane region" description="Helical" evidence="1">
    <location>
        <begin position="6"/>
        <end position="24"/>
    </location>
</feature>
<name>A0A1F7S2H1_9BACT</name>
<keyword evidence="1" id="KW-1133">Transmembrane helix</keyword>
<evidence type="ECO:0000259" key="2">
    <source>
        <dbReference type="SMART" id="SM01235"/>
    </source>
</evidence>
<sequence length="144" mass="16862">MKKSLIYVLIGLVLILLAIQLIMVNRDNPEVNRDIEIKTPPEIAGILKTSCYDCHSNETKWPFYSYIAPISWFVAHDVHEGRDAMNFSEWEKLSPIEQNTEKKRIVFKLEKGKMPPADYLFIHRDVRLFNQQIELVKKWVETGS</sequence>
<evidence type="ECO:0000313" key="4">
    <source>
        <dbReference type="Proteomes" id="UP000179266"/>
    </source>
</evidence>
<dbReference type="AlphaFoldDB" id="A0A1F7S2H1"/>
<accession>A0A1F7S2H1</accession>
<organism evidence="3 4">
    <name type="scientific">Candidatus Schekmanbacteria bacterium RBG_13_48_7</name>
    <dbReference type="NCBI Taxonomy" id="1817878"/>
    <lineage>
        <taxon>Bacteria</taxon>
        <taxon>Candidatus Schekmaniibacteriota</taxon>
    </lineage>
</organism>
<dbReference type="InterPro" id="IPR025992">
    <property type="entry name" value="Haem-bd"/>
</dbReference>
<evidence type="ECO:0000256" key="1">
    <source>
        <dbReference type="SAM" id="Phobius"/>
    </source>
</evidence>
<comment type="caution">
    <text evidence="3">The sequence shown here is derived from an EMBL/GenBank/DDBJ whole genome shotgun (WGS) entry which is preliminary data.</text>
</comment>
<proteinExistence type="predicted"/>
<dbReference type="Pfam" id="PF14376">
    <property type="entry name" value="Haem_bd"/>
    <property type="match status" value="1"/>
</dbReference>
<dbReference type="Proteomes" id="UP000179266">
    <property type="component" value="Unassembled WGS sequence"/>
</dbReference>
<keyword evidence="1" id="KW-0472">Membrane</keyword>